<dbReference type="Proteomes" id="UP000530850">
    <property type="component" value="Unassembled WGS sequence"/>
</dbReference>
<evidence type="ECO:0000313" key="16">
    <source>
        <dbReference type="EMBL" id="TJW12431.1"/>
    </source>
</evidence>
<dbReference type="Proteomes" id="UP000309454">
    <property type="component" value="Unassembled WGS sequence"/>
</dbReference>
<evidence type="ECO:0000313" key="17">
    <source>
        <dbReference type="Proteomes" id="UP000309454"/>
    </source>
</evidence>
<dbReference type="Pfam" id="PF02355">
    <property type="entry name" value="SecD_SecF_C"/>
    <property type="match status" value="2"/>
</dbReference>
<dbReference type="Pfam" id="PF21760">
    <property type="entry name" value="SecD_1st"/>
    <property type="match status" value="1"/>
</dbReference>
<feature type="transmembrane region" description="Helical" evidence="9">
    <location>
        <begin position="394"/>
        <end position="419"/>
    </location>
</feature>
<dbReference type="SUPFAM" id="SSF82866">
    <property type="entry name" value="Multidrug efflux transporter AcrB transmembrane domain"/>
    <property type="match status" value="2"/>
</dbReference>
<dbReference type="Gene3D" id="3.30.70.3220">
    <property type="match status" value="1"/>
</dbReference>
<feature type="compositionally biased region" description="Basic and acidic residues" evidence="11">
    <location>
        <begin position="919"/>
        <end position="930"/>
    </location>
</feature>
<comment type="subunit">
    <text evidence="10">Forms a complex with SecD. Part of the essential Sec protein translocation apparatus which comprises SecA, SecYEG and auxiliary proteins SecDF. Other proteins may also be involved.</text>
</comment>
<gene>
    <name evidence="9 16" type="primary">secD</name>
    <name evidence="10" type="synonym">secF</name>
    <name evidence="16" type="ORF">E5982_02205</name>
    <name evidence="15" type="ORF">FHR31_000109</name>
</gene>
<dbReference type="PANTHER" id="PTHR30081">
    <property type="entry name" value="PROTEIN-EXPORT MEMBRANE PROTEIN SEC"/>
    <property type="match status" value="1"/>
</dbReference>
<evidence type="ECO:0000259" key="12">
    <source>
        <dbReference type="Pfam" id="PF02355"/>
    </source>
</evidence>
<feature type="compositionally biased region" description="Basic and acidic residues" evidence="11">
    <location>
        <begin position="879"/>
        <end position="894"/>
    </location>
</feature>
<keyword evidence="4 9" id="KW-0812">Transmembrane</keyword>
<feature type="transmembrane region" description="Helical" evidence="9">
    <location>
        <begin position="787"/>
        <end position="813"/>
    </location>
</feature>
<dbReference type="InterPro" id="IPR055344">
    <property type="entry name" value="SecD_SecF_C_bact"/>
</dbReference>
<dbReference type="GO" id="GO:0043952">
    <property type="term" value="P:protein transport by the Sec complex"/>
    <property type="evidence" value="ECO:0007669"/>
    <property type="project" value="UniProtKB-UniRule"/>
</dbReference>
<feature type="transmembrane region" description="Helical" evidence="9">
    <location>
        <begin position="294"/>
        <end position="315"/>
    </location>
</feature>
<dbReference type="InterPro" id="IPR048631">
    <property type="entry name" value="SecD_1st"/>
</dbReference>
<keyword evidence="17" id="KW-1185">Reference proteome</keyword>
<organism evidence="16 17">
    <name type="scientific">Parvibacter caecicola</name>
    <dbReference type="NCBI Taxonomy" id="747645"/>
    <lineage>
        <taxon>Bacteria</taxon>
        <taxon>Bacillati</taxon>
        <taxon>Actinomycetota</taxon>
        <taxon>Coriobacteriia</taxon>
        <taxon>Coriobacteriales</taxon>
        <taxon>Coriobacteriaceae</taxon>
        <taxon>Parvibacter</taxon>
    </lineage>
</organism>
<feature type="transmembrane region" description="Helical" evidence="9">
    <location>
        <begin position="683"/>
        <end position="704"/>
    </location>
</feature>
<dbReference type="InterPro" id="IPR022813">
    <property type="entry name" value="SecD/SecF_arch_bac"/>
</dbReference>
<dbReference type="InterPro" id="IPR022645">
    <property type="entry name" value="SecD/SecF_bac"/>
</dbReference>
<evidence type="ECO:0000256" key="1">
    <source>
        <dbReference type="ARBA" id="ARBA00004651"/>
    </source>
</evidence>
<feature type="domain" description="Protein export membrane protein SecD/SecF C-terminal" evidence="12">
    <location>
        <begin position="277"/>
        <end position="452"/>
    </location>
</feature>
<dbReference type="HAMAP" id="MF_01463_B">
    <property type="entry name" value="SecD_B"/>
    <property type="match status" value="1"/>
</dbReference>
<keyword evidence="5 9" id="KW-0653">Protein transport</keyword>
<name>A0A3N0ADP8_9ACTN</name>
<comment type="subcellular location">
    <subcellularLocation>
        <location evidence="1 9">Cell membrane</location>
        <topology evidence="1 9">Multi-pass membrane protein</topology>
    </subcellularLocation>
</comment>
<dbReference type="Gene3D" id="1.20.1640.10">
    <property type="entry name" value="Multidrug efflux transporter AcrB transmembrane domain"/>
    <property type="match status" value="2"/>
</dbReference>
<evidence type="ECO:0000256" key="6">
    <source>
        <dbReference type="ARBA" id="ARBA00022989"/>
    </source>
</evidence>
<dbReference type="Pfam" id="PF07549">
    <property type="entry name" value="Sec_GG"/>
    <property type="match status" value="1"/>
</dbReference>
<feature type="domain" description="SecDF P1 head subdomain" evidence="14">
    <location>
        <begin position="177"/>
        <end position="276"/>
    </location>
</feature>
<dbReference type="InterPro" id="IPR022646">
    <property type="entry name" value="SecD/SecF_CS"/>
</dbReference>
<dbReference type="InterPro" id="IPR048634">
    <property type="entry name" value="SecD_SecF_C"/>
</dbReference>
<feature type="domain" description="Protein translocase subunit SecDF P1" evidence="13">
    <location>
        <begin position="73"/>
        <end position="131"/>
    </location>
</feature>
<dbReference type="EMBL" id="SSTM01000001">
    <property type="protein sequence ID" value="TJW12431.1"/>
    <property type="molecule type" value="Genomic_DNA"/>
</dbReference>
<dbReference type="InterPro" id="IPR054384">
    <property type="entry name" value="SecDF_P1_head"/>
</dbReference>
<evidence type="ECO:0000256" key="10">
    <source>
        <dbReference type="HAMAP-Rule" id="MF_01464"/>
    </source>
</evidence>
<dbReference type="Gene3D" id="3.30.1360.200">
    <property type="match status" value="1"/>
</dbReference>
<reference evidence="15 18" key="2">
    <citation type="submission" date="2020-08" db="EMBL/GenBank/DDBJ databases">
        <title>Sequencing the genomes of 1000 actinobacteria strains.</title>
        <authorList>
            <person name="Klenk H.-P."/>
        </authorList>
    </citation>
    <scope>NUCLEOTIDE SEQUENCE [LARGE SCALE GENOMIC DNA]</scope>
    <source>
        <strain evidence="15 18">DSM 22242</strain>
    </source>
</reference>
<comment type="similarity">
    <text evidence="10">Belongs to the SecD/SecF family. SecF subfamily.</text>
</comment>
<evidence type="ECO:0000256" key="9">
    <source>
        <dbReference type="HAMAP-Rule" id="MF_01463"/>
    </source>
</evidence>
<evidence type="ECO:0000256" key="5">
    <source>
        <dbReference type="ARBA" id="ARBA00022927"/>
    </source>
</evidence>
<feature type="transmembrane region" description="Helical" evidence="9">
    <location>
        <begin position="351"/>
        <end position="373"/>
    </location>
</feature>
<dbReference type="HAMAP" id="MF_01464_B">
    <property type="entry name" value="SecF_B"/>
    <property type="match status" value="1"/>
</dbReference>
<evidence type="ECO:0000259" key="13">
    <source>
        <dbReference type="Pfam" id="PF21760"/>
    </source>
</evidence>
<comment type="subunit">
    <text evidence="9">Forms a complex with SecF. Part of the essential Sec protein translocation apparatus which comprises SecA, SecYEG and auxiliary proteins SecDF. Other proteins may also be involved.</text>
</comment>
<feature type="transmembrane region" description="Helical" evidence="9">
    <location>
        <begin position="655"/>
        <end position="676"/>
    </location>
</feature>
<feature type="region of interest" description="Disordered" evidence="11">
    <location>
        <begin position="858"/>
        <end position="904"/>
    </location>
</feature>
<evidence type="ECO:0000256" key="8">
    <source>
        <dbReference type="ARBA" id="ARBA00023136"/>
    </source>
</evidence>
<dbReference type="NCBIfam" id="TIGR00916">
    <property type="entry name" value="2A0604s01"/>
    <property type="match status" value="2"/>
</dbReference>
<proteinExistence type="inferred from homology"/>
<accession>A0A3N0ADP8</accession>
<dbReference type="NCBIfam" id="TIGR00966">
    <property type="entry name" value="transloc_SecF"/>
    <property type="match status" value="1"/>
</dbReference>
<feature type="domain" description="Protein export membrane protein SecD/SecF C-terminal" evidence="12">
    <location>
        <begin position="642"/>
        <end position="815"/>
    </location>
</feature>
<evidence type="ECO:0000313" key="15">
    <source>
        <dbReference type="EMBL" id="MBB3170329.1"/>
    </source>
</evidence>
<feature type="transmembrane region" description="Helical" evidence="9">
    <location>
        <begin position="710"/>
        <end position="731"/>
    </location>
</feature>
<keyword evidence="6 9" id="KW-1133">Transmembrane helix</keyword>
<feature type="transmembrane region" description="Helical" evidence="9">
    <location>
        <begin position="20"/>
        <end position="38"/>
    </location>
</feature>
<feature type="transmembrane region" description="Helical" evidence="9">
    <location>
        <begin position="322"/>
        <end position="345"/>
    </location>
</feature>
<dbReference type="PRINTS" id="PR01755">
    <property type="entry name" value="SECFTRNLCASE"/>
</dbReference>
<feature type="transmembrane region" description="Helical" evidence="9">
    <location>
        <begin position="425"/>
        <end position="444"/>
    </location>
</feature>
<evidence type="ECO:0000256" key="2">
    <source>
        <dbReference type="ARBA" id="ARBA00022448"/>
    </source>
</evidence>
<dbReference type="PANTHER" id="PTHR30081:SF1">
    <property type="entry name" value="PROTEIN TRANSLOCASE SUBUNIT SECD"/>
    <property type="match status" value="1"/>
</dbReference>
<dbReference type="GO" id="GO:0015450">
    <property type="term" value="F:protein-transporting ATPase activity"/>
    <property type="evidence" value="ECO:0007669"/>
    <property type="project" value="InterPro"/>
</dbReference>
<keyword evidence="3 9" id="KW-1003">Cell membrane</keyword>
<feature type="compositionally biased region" description="Basic residues" evidence="11">
    <location>
        <begin position="931"/>
        <end position="941"/>
    </location>
</feature>
<comment type="caution">
    <text evidence="9">Lacks conserved residue(s) required for the propagation of feature annotation.</text>
</comment>
<feature type="transmembrane region" description="Helical" evidence="9">
    <location>
        <begin position="541"/>
        <end position="562"/>
    </location>
</feature>
<dbReference type="InterPro" id="IPR005665">
    <property type="entry name" value="SecF_bac"/>
</dbReference>
<dbReference type="RefSeq" id="WP_123184807.1">
    <property type="nucleotide sequence ID" value="NZ_CANPEU010000009.1"/>
</dbReference>
<protein>
    <recommendedName>
        <fullName evidence="9 10">Multifunctional fusion protein</fullName>
    </recommendedName>
    <domain>
        <recommendedName>
            <fullName evidence="9">Protein translocase subunit SecD</fullName>
        </recommendedName>
    </domain>
    <domain>
        <recommendedName>
            <fullName evidence="10">Protein-export membrane protein SecF</fullName>
        </recommendedName>
    </domain>
</protein>
<evidence type="ECO:0000256" key="4">
    <source>
        <dbReference type="ARBA" id="ARBA00022692"/>
    </source>
</evidence>
<keyword evidence="7 9" id="KW-0811">Translocation</keyword>
<dbReference type="InterPro" id="IPR005791">
    <property type="entry name" value="SecD"/>
</dbReference>
<dbReference type="OrthoDB" id="5240379at2"/>
<sequence length="941" mass="100465">MALERTPKKPVAPNTDRRNVWLLVVTTILVIASIFMFTPPAERINQGLDIQGGLSVVLTAKNTDGGAVSAEDMEASRAIIETRVNALGASEATVQLQGDDQILVQIPGLSDSQEALNTIGKTGQLVFARLDSFTDEEVKKKIAQGDYGTVGTITDEFGYSFPSGQVQHLTVQPGTYTPLITGSEISRVDISRASETASDYSVNLTLNSKGAQAFAEATKELAADHGRIVIILDDEVQSAPAVQGEIPDGKVSITGNYTLEEAQSLETVLESGSLPINFEYAQAQVVGPTLGQEALAAGVLVALIGLAIVMLYLLFFYKGLGLITAGAMAIFAVLYLGLLALLSWFGQFSLSLAGIAGIVLTVGMAADSSVLTLERFREEIRMGRSIRAASKSGVRHAILTSIDADLVTLVSALCLFFLASASVKGFGLTLALGIFCDIAMMLLFKAPIIRLLAPKAIAKHPGFWGVSDSQAAAKVYEEVALAEGVPVAEAETAAQMNAAESDAVLEADEGSAKARAVEAKLAALKGRFIKHDINFMGYRKVLLTVAAVVVTLCLVVVGVRGLNFGIEFIGGSSTAFHGTGDITTEQMRTAFSDAGEPDAVIQTTSTNGEAGFLVRTTTMSAEDATEVASTVAAALGLGSNDFEVTTIGPDWGPSVISSSLIAFLVSIVLIIIYIAIRFEYKMGIMAIVALFHDLILVMGIYALVGREVNPNTIAALLTILGYSLYDTVVVFHRINDNMKEENIRCTFMTMANHSINQVFLRTINTTITSFIPVFAMLLFGGETLKDFAFAMAIGLIAGSYSSIAIATPLYALWKTREPRYARLQKRYGDKVGLFEMEMKGAPALASVPLERIEKEAKAQEAQAVAEGGAPGEDSAALRAKSEEAARRKVQESVQKKAKTSYRASETYISDAEMLEAAEEAARKAGRASDRARKRSQRNQKR</sequence>
<feature type="region of interest" description="Disordered" evidence="11">
    <location>
        <begin position="917"/>
        <end position="941"/>
    </location>
</feature>
<dbReference type="GO" id="GO:0065002">
    <property type="term" value="P:intracellular protein transmembrane transport"/>
    <property type="evidence" value="ECO:0007669"/>
    <property type="project" value="UniProtKB-UniRule"/>
</dbReference>
<evidence type="ECO:0000256" key="7">
    <source>
        <dbReference type="ARBA" id="ARBA00023010"/>
    </source>
</evidence>
<evidence type="ECO:0000256" key="11">
    <source>
        <dbReference type="SAM" id="MobiDB-lite"/>
    </source>
</evidence>
<evidence type="ECO:0000313" key="18">
    <source>
        <dbReference type="Proteomes" id="UP000530850"/>
    </source>
</evidence>
<keyword evidence="2 9" id="KW-0813">Transport</keyword>
<evidence type="ECO:0000259" key="14">
    <source>
        <dbReference type="Pfam" id="PF22599"/>
    </source>
</evidence>
<comment type="caution">
    <text evidence="16">The sequence shown here is derived from an EMBL/GenBank/DDBJ whole genome shotgun (WGS) entry which is preliminary data.</text>
</comment>
<dbReference type="GeneID" id="93356143"/>
<dbReference type="GO" id="GO:0005886">
    <property type="term" value="C:plasma membrane"/>
    <property type="evidence" value="ECO:0007669"/>
    <property type="project" value="UniProtKB-SubCell"/>
</dbReference>
<dbReference type="AlphaFoldDB" id="A0A3N0ADP8"/>
<feature type="transmembrane region" description="Helical" evidence="9">
    <location>
        <begin position="758"/>
        <end position="781"/>
    </location>
</feature>
<reference evidence="16 17" key="1">
    <citation type="submission" date="2019-04" db="EMBL/GenBank/DDBJ databases">
        <title>Microbes associate with the intestines of laboratory mice.</title>
        <authorList>
            <person name="Navarre W."/>
            <person name="Wong E."/>
            <person name="Huang K.C."/>
            <person name="Tropini C."/>
            <person name="Ng K."/>
            <person name="Yu B."/>
        </authorList>
    </citation>
    <scope>NUCLEOTIDE SEQUENCE [LARGE SCALE GENOMIC DNA]</scope>
    <source>
        <strain evidence="16 17">NM48_B13</strain>
    </source>
</reference>
<dbReference type="Pfam" id="PF22599">
    <property type="entry name" value="SecDF_P1_head"/>
    <property type="match status" value="1"/>
</dbReference>
<comment type="similarity">
    <text evidence="9">Belongs to the SecD/SecF family. SecD subfamily.</text>
</comment>
<evidence type="ECO:0000256" key="3">
    <source>
        <dbReference type="ARBA" id="ARBA00022475"/>
    </source>
</evidence>
<dbReference type="NCBIfam" id="TIGR01129">
    <property type="entry name" value="secD"/>
    <property type="match status" value="1"/>
</dbReference>
<dbReference type="GO" id="GO:0006605">
    <property type="term" value="P:protein targeting"/>
    <property type="evidence" value="ECO:0007669"/>
    <property type="project" value="UniProtKB-UniRule"/>
</dbReference>
<dbReference type="EMBL" id="JACHYA010000001">
    <property type="protein sequence ID" value="MBB3170329.1"/>
    <property type="molecule type" value="Genomic_DNA"/>
</dbReference>
<keyword evidence="8 9" id="KW-0472">Membrane</keyword>
<comment type="function">
    <text evidence="9">Part of the Sec protein translocase complex. Interacts with the SecYEG preprotein conducting channel. SecDF uses the proton motive force (PMF) to complete protein translocation after the ATP-dependent function of SecA.</text>
</comment>